<sequence length="190" mass="20654">MLKAKHIQIIIIILLIVGLAFTSTAAVAYWNDVNTNSNVIIEFGGEQANLQITETGTSFTGTLVPEGQAVFLGEKESATFVYTVSIDKTLVKSVNLIVEAIEVKIGDSTEYAHLVDIQINGSKDIHTNELFNSEVVITVVIRLLEPLDLTEVEDPLLANVDDSVAAFEAINGQDLSFTLSFTVLPKESEE</sequence>
<dbReference type="RefSeq" id="WP_176240071.1">
    <property type="nucleotide sequence ID" value="NZ_AP024412.1"/>
</dbReference>
<dbReference type="KEGG" id="manr:MPAN_014330"/>
<keyword evidence="2" id="KW-1185">Reference proteome</keyword>
<dbReference type="EMBL" id="AP024412">
    <property type="protein sequence ID" value="BCR36540.1"/>
    <property type="molecule type" value="Genomic_DNA"/>
</dbReference>
<organism evidence="1 2">
    <name type="scientific">Mariniplasma anaerobium</name>
    <dbReference type="NCBI Taxonomy" id="2735436"/>
    <lineage>
        <taxon>Bacteria</taxon>
        <taxon>Bacillati</taxon>
        <taxon>Mycoplasmatota</taxon>
        <taxon>Mollicutes</taxon>
        <taxon>Acholeplasmatales</taxon>
        <taxon>Acholeplasmataceae</taxon>
        <taxon>Mariniplasma</taxon>
    </lineage>
</organism>
<proteinExistence type="predicted"/>
<gene>
    <name evidence="1" type="ORF">MPAN_014330</name>
</gene>
<dbReference type="AlphaFoldDB" id="A0A7U9XVV0"/>
<dbReference type="Proteomes" id="UP000620133">
    <property type="component" value="Chromosome"/>
</dbReference>
<name>A0A7U9XVV0_9MOLU</name>
<accession>A0A7U9XVV0</accession>
<reference evidence="1" key="1">
    <citation type="submission" date="2021-01" db="EMBL/GenBank/DDBJ databases">
        <title>Draft genome sequence of Acholeplasmataceae bacterium strain Mahy22.</title>
        <authorList>
            <person name="Watanabe M."/>
            <person name="Kojima H."/>
            <person name="Fukui M."/>
        </authorList>
    </citation>
    <scope>NUCLEOTIDE SEQUENCE</scope>
    <source>
        <strain evidence="1">Mahy22</strain>
    </source>
</reference>
<evidence type="ECO:0000313" key="1">
    <source>
        <dbReference type="EMBL" id="BCR36540.1"/>
    </source>
</evidence>
<evidence type="ECO:0000313" key="2">
    <source>
        <dbReference type="Proteomes" id="UP000620133"/>
    </source>
</evidence>
<protein>
    <submittedName>
        <fullName evidence="1">Uncharacterized protein</fullName>
    </submittedName>
</protein>